<dbReference type="InterPro" id="IPR012504">
    <property type="entry name" value="Spore_YabP"/>
</dbReference>
<dbReference type="HOGENOM" id="CLU_168343_3_0_9"/>
<keyword evidence="2" id="KW-1185">Reference proteome</keyword>
<dbReference type="AlphaFoldDB" id="B8D053"/>
<reference evidence="1 2" key="1">
    <citation type="journal article" date="2009" name="PLoS ONE">
        <title>Genome analysis of the anaerobic thermohalophilic bacterium Halothermothrix orenii.</title>
        <authorList>
            <person name="Mavromatis K."/>
            <person name="Ivanova N."/>
            <person name="Anderson I."/>
            <person name="Lykidis A."/>
            <person name="Hooper S.D."/>
            <person name="Sun H."/>
            <person name="Kunin V."/>
            <person name="Lapidus A."/>
            <person name="Hugenholtz P."/>
            <person name="Patel B."/>
            <person name="Kyrpides N.C."/>
        </authorList>
    </citation>
    <scope>NUCLEOTIDE SEQUENCE [LARGE SCALE GENOMIC DNA]</scope>
    <source>
        <strain evidence="2">H 168 / OCM 544 / DSM 9562</strain>
    </source>
</reference>
<dbReference type="STRING" id="373903.Hore_00460"/>
<dbReference type="InterPro" id="IPR038705">
    <property type="entry name" value="YabP_sf"/>
</dbReference>
<dbReference type="GO" id="GO:0030435">
    <property type="term" value="P:sporulation resulting in formation of a cellular spore"/>
    <property type="evidence" value="ECO:0007669"/>
    <property type="project" value="InterPro"/>
</dbReference>
<gene>
    <name evidence="1" type="ordered locus">Hore_00460</name>
</gene>
<dbReference type="Gene3D" id="2.60.40.2000">
    <property type="match status" value="1"/>
</dbReference>
<dbReference type="InterPro" id="IPR022476">
    <property type="entry name" value="Spore_YabP/YqfC"/>
</dbReference>
<evidence type="ECO:0000313" key="1">
    <source>
        <dbReference type="EMBL" id="ACL68807.1"/>
    </source>
</evidence>
<name>B8D053_HALOH</name>
<dbReference type="EMBL" id="CP001098">
    <property type="protein sequence ID" value="ACL68807.1"/>
    <property type="molecule type" value="Genomic_DNA"/>
</dbReference>
<sequence length="97" mass="11182">MDKKKNNSGQKTTPARHTLSLNNRKELELDGVREVISYNEDKIIMQTSMGVLEIKGKELNIQKLNLDEGTVKIKGHFSSLDYSDREPGKNFMNRLFR</sequence>
<dbReference type="PIRSF" id="PIRSF011576">
    <property type="entry name" value="YabP"/>
    <property type="match status" value="1"/>
</dbReference>
<dbReference type="RefSeq" id="WP_012635006.1">
    <property type="nucleotide sequence ID" value="NC_011899.1"/>
</dbReference>
<dbReference type="Pfam" id="PF07873">
    <property type="entry name" value="YabP"/>
    <property type="match status" value="1"/>
</dbReference>
<protein>
    <submittedName>
        <fullName evidence="1">YabP family protein</fullName>
    </submittedName>
</protein>
<dbReference type="NCBIfam" id="TIGR02892">
    <property type="entry name" value="spore_yabP"/>
    <property type="match status" value="1"/>
</dbReference>
<dbReference type="KEGG" id="hor:Hore_00460"/>
<organism evidence="1 2">
    <name type="scientific">Halothermothrix orenii (strain H 168 / OCM 544 / DSM 9562)</name>
    <dbReference type="NCBI Taxonomy" id="373903"/>
    <lineage>
        <taxon>Bacteria</taxon>
        <taxon>Bacillati</taxon>
        <taxon>Bacillota</taxon>
        <taxon>Clostridia</taxon>
        <taxon>Halanaerobiales</taxon>
        <taxon>Halothermotrichaceae</taxon>
        <taxon>Halothermothrix</taxon>
    </lineage>
</organism>
<dbReference type="Proteomes" id="UP000000719">
    <property type="component" value="Chromosome"/>
</dbReference>
<accession>B8D053</accession>
<evidence type="ECO:0000313" key="2">
    <source>
        <dbReference type="Proteomes" id="UP000000719"/>
    </source>
</evidence>
<proteinExistence type="predicted"/>
<dbReference type="eggNOG" id="ENOG50306T8">
    <property type="taxonomic scope" value="Bacteria"/>
</dbReference>